<dbReference type="Gene3D" id="1.10.357.10">
    <property type="entry name" value="Tetracycline Repressor, domain 2"/>
    <property type="match status" value="1"/>
</dbReference>
<feature type="domain" description="HTH tetR-type" evidence="3">
    <location>
        <begin position="1"/>
        <end position="61"/>
    </location>
</feature>
<reference evidence="4 5" key="1">
    <citation type="submission" date="2019-12" db="EMBL/GenBank/DDBJ databases">
        <title>Nocardia sp. nov. ET3-3 isolated from soil.</title>
        <authorList>
            <person name="Kanchanasin P."/>
            <person name="Tanasupawat S."/>
            <person name="Yuki M."/>
            <person name="Kudo T."/>
        </authorList>
    </citation>
    <scope>NUCLEOTIDE SEQUENCE [LARGE SCALE GENOMIC DNA]</scope>
    <source>
        <strain evidence="4 5">ET3-3</strain>
    </source>
</reference>
<dbReference type="GO" id="GO:0003700">
    <property type="term" value="F:DNA-binding transcription factor activity"/>
    <property type="evidence" value="ECO:0007669"/>
    <property type="project" value="TreeGrafter"/>
</dbReference>
<dbReference type="InterPro" id="IPR050109">
    <property type="entry name" value="HTH-type_TetR-like_transc_reg"/>
</dbReference>
<dbReference type="PANTHER" id="PTHR30055:SF219">
    <property type="entry name" value="TRANSCRIPTIONAL REGULATORY PROTEIN"/>
    <property type="match status" value="1"/>
</dbReference>
<dbReference type="InterPro" id="IPR009057">
    <property type="entry name" value="Homeodomain-like_sf"/>
</dbReference>
<keyword evidence="5" id="KW-1185">Reference proteome</keyword>
<dbReference type="Pfam" id="PF00440">
    <property type="entry name" value="TetR_N"/>
    <property type="match status" value="1"/>
</dbReference>
<dbReference type="SUPFAM" id="SSF48498">
    <property type="entry name" value="Tetracyclin repressor-like, C-terminal domain"/>
    <property type="match status" value="1"/>
</dbReference>
<evidence type="ECO:0000256" key="1">
    <source>
        <dbReference type="ARBA" id="ARBA00023125"/>
    </source>
</evidence>
<evidence type="ECO:0000313" key="5">
    <source>
        <dbReference type="Proteomes" id="UP000466794"/>
    </source>
</evidence>
<comment type="caution">
    <text evidence="4">The sequence shown here is derived from an EMBL/GenBank/DDBJ whole genome shotgun (WGS) entry which is preliminary data.</text>
</comment>
<accession>A0A7K1V7V7</accession>
<evidence type="ECO:0000256" key="2">
    <source>
        <dbReference type="PROSITE-ProRule" id="PRU00335"/>
    </source>
</evidence>
<keyword evidence="1 2" id="KW-0238">DNA-binding</keyword>
<sequence>MGNREDLLAGARKCLFDKGYARTTVRDIATASGVSMAAIGYHFGSKEALLTAALAEATREWGDELGHTLGATESDPDPLRRFAARWDAVRDSVDTHRGLWAATFDALSHPETRAQLAAQTDESRTGLAALLEGDEDPDAGRTVGALYQALLIGIAAQSLIDPETAPTGADLAEGLRRITEGADKM</sequence>
<evidence type="ECO:0000259" key="3">
    <source>
        <dbReference type="PROSITE" id="PS50977"/>
    </source>
</evidence>
<organism evidence="4 5">
    <name type="scientific">Nocardia terrae</name>
    <dbReference type="NCBI Taxonomy" id="2675851"/>
    <lineage>
        <taxon>Bacteria</taxon>
        <taxon>Bacillati</taxon>
        <taxon>Actinomycetota</taxon>
        <taxon>Actinomycetes</taxon>
        <taxon>Mycobacteriales</taxon>
        <taxon>Nocardiaceae</taxon>
        <taxon>Nocardia</taxon>
    </lineage>
</organism>
<name>A0A7K1V7V7_9NOCA</name>
<dbReference type="AlphaFoldDB" id="A0A7K1V7V7"/>
<evidence type="ECO:0000313" key="4">
    <source>
        <dbReference type="EMBL" id="MVU82743.1"/>
    </source>
</evidence>
<dbReference type="PROSITE" id="PS50977">
    <property type="entry name" value="HTH_TETR_2"/>
    <property type="match status" value="1"/>
</dbReference>
<dbReference type="EMBL" id="WRPP01000010">
    <property type="protein sequence ID" value="MVU82743.1"/>
    <property type="molecule type" value="Genomic_DNA"/>
</dbReference>
<dbReference type="PANTHER" id="PTHR30055">
    <property type="entry name" value="HTH-TYPE TRANSCRIPTIONAL REGULATOR RUTR"/>
    <property type="match status" value="1"/>
</dbReference>
<dbReference type="Proteomes" id="UP000466794">
    <property type="component" value="Unassembled WGS sequence"/>
</dbReference>
<dbReference type="RefSeq" id="WP_157392316.1">
    <property type="nucleotide sequence ID" value="NZ_WRPP01000010.1"/>
</dbReference>
<gene>
    <name evidence="4" type="ORF">GPX89_36605</name>
</gene>
<dbReference type="InterPro" id="IPR036271">
    <property type="entry name" value="Tet_transcr_reg_TetR-rel_C_sf"/>
</dbReference>
<dbReference type="PRINTS" id="PR00455">
    <property type="entry name" value="HTHTETR"/>
</dbReference>
<proteinExistence type="predicted"/>
<dbReference type="GO" id="GO:0000976">
    <property type="term" value="F:transcription cis-regulatory region binding"/>
    <property type="evidence" value="ECO:0007669"/>
    <property type="project" value="TreeGrafter"/>
</dbReference>
<dbReference type="InterPro" id="IPR001647">
    <property type="entry name" value="HTH_TetR"/>
</dbReference>
<dbReference type="SUPFAM" id="SSF46689">
    <property type="entry name" value="Homeodomain-like"/>
    <property type="match status" value="1"/>
</dbReference>
<feature type="DNA-binding region" description="H-T-H motif" evidence="2">
    <location>
        <begin position="24"/>
        <end position="43"/>
    </location>
</feature>
<protein>
    <submittedName>
        <fullName evidence="4">TetR family transcriptional regulator</fullName>
    </submittedName>
</protein>